<dbReference type="InParanoid" id="G4Z4T3"/>
<dbReference type="EMBL" id="JH159153">
    <property type="protein sequence ID" value="EGZ21620.1"/>
    <property type="molecule type" value="Genomic_DNA"/>
</dbReference>
<accession>G4Z4T3</accession>
<dbReference type="Proteomes" id="UP000002640">
    <property type="component" value="Unassembled WGS sequence"/>
</dbReference>
<feature type="compositionally biased region" description="Basic residues" evidence="1">
    <location>
        <begin position="78"/>
        <end position="93"/>
    </location>
</feature>
<keyword evidence="3" id="KW-1185">Reference proteome</keyword>
<dbReference type="KEGG" id="psoj:PHYSODRAFT_354404"/>
<dbReference type="GeneID" id="20649608"/>
<organism evidence="2 3">
    <name type="scientific">Phytophthora sojae (strain P6497)</name>
    <name type="common">Soybean stem and root rot agent</name>
    <name type="synonym">Phytophthora megasperma f. sp. glycines</name>
    <dbReference type="NCBI Taxonomy" id="1094619"/>
    <lineage>
        <taxon>Eukaryota</taxon>
        <taxon>Sar</taxon>
        <taxon>Stramenopiles</taxon>
        <taxon>Oomycota</taxon>
        <taxon>Peronosporomycetes</taxon>
        <taxon>Peronosporales</taxon>
        <taxon>Peronosporaceae</taxon>
        <taxon>Phytophthora</taxon>
    </lineage>
</organism>
<reference evidence="2 3" key="1">
    <citation type="journal article" date="2006" name="Science">
        <title>Phytophthora genome sequences uncover evolutionary origins and mechanisms of pathogenesis.</title>
        <authorList>
            <person name="Tyler B.M."/>
            <person name="Tripathy S."/>
            <person name="Zhang X."/>
            <person name="Dehal P."/>
            <person name="Jiang R.H."/>
            <person name="Aerts A."/>
            <person name="Arredondo F.D."/>
            <person name="Baxter L."/>
            <person name="Bensasson D."/>
            <person name="Beynon J.L."/>
            <person name="Chapman J."/>
            <person name="Damasceno C.M."/>
            <person name="Dorrance A.E."/>
            <person name="Dou D."/>
            <person name="Dickerman A.W."/>
            <person name="Dubchak I.L."/>
            <person name="Garbelotto M."/>
            <person name="Gijzen M."/>
            <person name="Gordon S.G."/>
            <person name="Govers F."/>
            <person name="Grunwald N.J."/>
            <person name="Huang W."/>
            <person name="Ivors K.L."/>
            <person name="Jones R.W."/>
            <person name="Kamoun S."/>
            <person name="Krampis K."/>
            <person name="Lamour K.H."/>
            <person name="Lee M.K."/>
            <person name="McDonald W.H."/>
            <person name="Medina M."/>
            <person name="Meijer H.J."/>
            <person name="Nordberg E.K."/>
            <person name="Maclean D.J."/>
            <person name="Ospina-Giraldo M.D."/>
            <person name="Morris P.F."/>
            <person name="Phuntumart V."/>
            <person name="Putnam N.H."/>
            <person name="Rash S."/>
            <person name="Rose J.K."/>
            <person name="Sakihama Y."/>
            <person name="Salamov A.A."/>
            <person name="Savidor A."/>
            <person name="Scheuring C.F."/>
            <person name="Smith B.M."/>
            <person name="Sobral B.W."/>
            <person name="Terry A."/>
            <person name="Torto-Alalibo T.A."/>
            <person name="Win J."/>
            <person name="Xu Z."/>
            <person name="Zhang H."/>
            <person name="Grigoriev I.V."/>
            <person name="Rokhsar D.S."/>
            <person name="Boore J.L."/>
        </authorList>
    </citation>
    <scope>NUCLEOTIDE SEQUENCE [LARGE SCALE GENOMIC DNA]</scope>
    <source>
        <strain evidence="2 3">P6497</strain>
    </source>
</reference>
<proteinExistence type="predicted"/>
<gene>
    <name evidence="2" type="ORF">PHYSODRAFT_354404</name>
</gene>
<name>G4Z4T3_PHYSP</name>
<evidence type="ECO:0000256" key="1">
    <source>
        <dbReference type="SAM" id="MobiDB-lite"/>
    </source>
</evidence>
<dbReference type="AlphaFoldDB" id="G4Z4T3"/>
<evidence type="ECO:0000313" key="3">
    <source>
        <dbReference type="Proteomes" id="UP000002640"/>
    </source>
</evidence>
<dbReference type="RefSeq" id="XP_009524337.1">
    <property type="nucleotide sequence ID" value="XM_009526042.1"/>
</dbReference>
<sequence>MLDTFFDISPHLTSFRKLEKESGQSMHLRDRKVVPWKDRERFEVVYKMHLQVIAAQEENARRAQVAQYVPPRHDTHSSHQHQHQHRHSHHRHRQERDNVGVDSEDEELVPASMVAPVHVAPLPAPVEQSAAVHVGHKSAPAVKLHTTAEEERPGESVKERIARIGHRLVIEAFEA</sequence>
<evidence type="ECO:0000313" key="2">
    <source>
        <dbReference type="EMBL" id="EGZ21620.1"/>
    </source>
</evidence>
<protein>
    <submittedName>
        <fullName evidence="2">Uncharacterized protein</fullName>
    </submittedName>
</protein>
<feature type="region of interest" description="Disordered" evidence="1">
    <location>
        <begin position="68"/>
        <end position="103"/>
    </location>
</feature>